<dbReference type="InterPro" id="IPR013815">
    <property type="entry name" value="ATP_grasp_subdomain_1"/>
</dbReference>
<name>T0CJ78_ALIAG</name>
<reference evidence="2" key="1">
    <citation type="journal article" date="2022" name="G3 (Bethesda)">
        <title>Unveiling the complete genome sequence of Alicyclobacillus acidoterrestris DSM 3922T, a taint-producing strain.</title>
        <authorList>
            <person name="Leonardo I.C."/>
            <person name="Barreto Crespo M.T."/>
            <person name="Gaspar F.B."/>
        </authorList>
    </citation>
    <scope>NUCLEOTIDE SEQUENCE [LARGE SCALE GENOMIC DNA]</scope>
    <source>
        <strain evidence="2">DSM 3922</strain>
    </source>
</reference>
<dbReference type="RefSeq" id="WP_021295323.1">
    <property type="nucleotide sequence ID" value="NZ_AURB01000057.1"/>
</dbReference>
<evidence type="ECO:0000313" key="2">
    <source>
        <dbReference type="Proteomes" id="UP000829401"/>
    </source>
</evidence>
<accession>T0CJ78</accession>
<keyword evidence="2" id="KW-1185">Reference proteome</keyword>
<accession>A0A9E6ZN85</accession>
<sequence length="353" mass="40258">MTEKPRIGYLHIRRDPEKVRKLYAFQAVAKMEGALLFYFSPRRIDLASKTVQGLVYENGRYRERTMPFPDVVYNDRTPQDGVGAKLVEAMLETVPVTSHSVGNKLTVYRRILSGRVFADYLIPSRRVGDGRDVIDYADQHGKIVVKPVSGRQGKGIFYIRRQAAANRQSARYRVTESGVTQFYTASELTSAMNLRLRTTDYLMQPFIVSQTKDGVTYDFRIHVQKDKTGDWTLTAVYPRMASANGVIPNLSSGGYTMFPQLFFQREFGARSSAMFAELADFGIGLARHLERVSGQSYDELGIDVGIDERRRLWLYEVNWRPGPPPIWNIELDVVRNAVGYAMYLAGVRQRARR</sequence>
<organism evidence="1 2">
    <name type="scientific">Alicyclobacillus acidoterrestris (strain ATCC 49025 / DSM 3922 / CIP 106132 / NCIMB 13137 / GD3B)</name>
    <dbReference type="NCBI Taxonomy" id="1356854"/>
    <lineage>
        <taxon>Bacteria</taxon>
        <taxon>Bacillati</taxon>
        <taxon>Bacillota</taxon>
        <taxon>Bacilli</taxon>
        <taxon>Bacillales</taxon>
        <taxon>Alicyclobacillaceae</taxon>
        <taxon>Alicyclobacillus</taxon>
    </lineage>
</organism>
<dbReference type="OrthoDB" id="7869153at2"/>
<dbReference type="KEGG" id="aaco:K1I37_06595"/>
<dbReference type="Pfam" id="PF14398">
    <property type="entry name" value="ATPgrasp_YheCD"/>
    <property type="match status" value="1"/>
</dbReference>
<dbReference type="EMBL" id="CP080467">
    <property type="protein sequence ID" value="UNO50141.1"/>
    <property type="molecule type" value="Genomic_DNA"/>
</dbReference>
<gene>
    <name evidence="1" type="ORF">K1I37_06595</name>
</gene>
<dbReference type="AlphaFoldDB" id="T0CJ78"/>
<protein>
    <submittedName>
        <fullName evidence="1">YheC/YheD family protein</fullName>
    </submittedName>
</protein>
<dbReference type="SUPFAM" id="SSF56059">
    <property type="entry name" value="Glutathione synthetase ATP-binding domain-like"/>
    <property type="match status" value="1"/>
</dbReference>
<dbReference type="eggNOG" id="COG0189">
    <property type="taxonomic scope" value="Bacteria"/>
</dbReference>
<evidence type="ECO:0000313" key="1">
    <source>
        <dbReference type="EMBL" id="UNO50141.1"/>
    </source>
</evidence>
<proteinExistence type="predicted"/>
<dbReference type="Gene3D" id="3.30.1490.20">
    <property type="entry name" value="ATP-grasp fold, A domain"/>
    <property type="match status" value="1"/>
</dbReference>
<dbReference type="Proteomes" id="UP000829401">
    <property type="component" value="Chromosome"/>
</dbReference>
<dbReference type="GO" id="GO:0005524">
    <property type="term" value="F:ATP binding"/>
    <property type="evidence" value="ECO:0007669"/>
    <property type="project" value="InterPro"/>
</dbReference>
<dbReference type="InterPro" id="IPR026838">
    <property type="entry name" value="YheC/D"/>
</dbReference>
<dbReference type="STRING" id="1356854.N007_02815"/>